<reference evidence="3 4" key="1">
    <citation type="submission" date="2024-10" db="EMBL/GenBank/DDBJ databases">
        <authorList>
            <person name="Sang B.-I."/>
            <person name="Prabhaharan D."/>
        </authorList>
    </citation>
    <scope>NUCLEOTIDE SEQUENCE [LARGE SCALE GENOMIC DNA]</scope>
    <source>
        <strain evidence="3 4">MH</strain>
    </source>
</reference>
<comment type="caution">
    <text evidence="3">The sequence shown here is derived from an EMBL/GenBank/DDBJ whole genome shotgun (WGS) entry which is preliminary data.</text>
</comment>
<keyword evidence="4" id="KW-1185">Reference proteome</keyword>
<dbReference type="CDD" id="cd00093">
    <property type="entry name" value="HTH_XRE"/>
    <property type="match status" value="1"/>
</dbReference>
<dbReference type="Pfam" id="PF01381">
    <property type="entry name" value="HTH_3"/>
    <property type="match status" value="1"/>
</dbReference>
<dbReference type="Gene3D" id="1.10.260.40">
    <property type="entry name" value="lambda repressor-like DNA-binding domains"/>
    <property type="match status" value="1"/>
</dbReference>
<evidence type="ECO:0000313" key="4">
    <source>
        <dbReference type="Proteomes" id="UP001605989"/>
    </source>
</evidence>
<feature type="domain" description="HTH cro/C1-type" evidence="2">
    <location>
        <begin position="8"/>
        <end position="62"/>
    </location>
</feature>
<dbReference type="InterPro" id="IPR001387">
    <property type="entry name" value="Cro/C1-type_HTH"/>
</dbReference>
<dbReference type="PANTHER" id="PTHR46558:SF14">
    <property type="entry name" value="HTH-TYPE TRANSCRIPTIONAL REGULATOR ANSR"/>
    <property type="match status" value="1"/>
</dbReference>
<proteinExistence type="predicted"/>
<dbReference type="EMBL" id="JBIEKR010000001">
    <property type="protein sequence ID" value="MFG6271594.1"/>
    <property type="molecule type" value="Genomic_DNA"/>
</dbReference>
<organism evidence="3 4">
    <name type="scientific">Megasphaera hexanoica</name>
    <dbReference type="NCBI Taxonomy" id="1675036"/>
    <lineage>
        <taxon>Bacteria</taxon>
        <taxon>Bacillati</taxon>
        <taxon>Bacillota</taxon>
        <taxon>Negativicutes</taxon>
        <taxon>Veillonellales</taxon>
        <taxon>Veillonellaceae</taxon>
        <taxon>Megasphaera</taxon>
    </lineage>
</organism>
<evidence type="ECO:0000256" key="1">
    <source>
        <dbReference type="ARBA" id="ARBA00023125"/>
    </source>
</evidence>
<dbReference type="PROSITE" id="PS50943">
    <property type="entry name" value="HTH_CROC1"/>
    <property type="match status" value="1"/>
</dbReference>
<dbReference type="SUPFAM" id="SSF47413">
    <property type="entry name" value="lambda repressor-like DNA-binding domains"/>
    <property type="match status" value="1"/>
</dbReference>
<dbReference type="RefSeq" id="WP_206085051.1">
    <property type="nucleotide sequence ID" value="NZ_CP011940.1"/>
</dbReference>
<dbReference type="InterPro" id="IPR010982">
    <property type="entry name" value="Lambda_DNA-bd_dom_sf"/>
</dbReference>
<dbReference type="PANTHER" id="PTHR46558">
    <property type="entry name" value="TRACRIPTIONAL REGULATORY PROTEIN-RELATED-RELATED"/>
    <property type="match status" value="1"/>
</dbReference>
<evidence type="ECO:0000313" key="3">
    <source>
        <dbReference type="EMBL" id="MFG6271594.1"/>
    </source>
</evidence>
<protein>
    <submittedName>
        <fullName evidence="3">Helix-turn-helix domain-containing protein</fullName>
    </submittedName>
</protein>
<name>A0ABW7DKB6_9FIRM</name>
<dbReference type="Proteomes" id="UP001605989">
    <property type="component" value="Unassembled WGS sequence"/>
</dbReference>
<dbReference type="SMART" id="SM00530">
    <property type="entry name" value="HTH_XRE"/>
    <property type="match status" value="1"/>
</dbReference>
<accession>A0ABW7DKB6</accession>
<evidence type="ECO:0000259" key="2">
    <source>
        <dbReference type="PROSITE" id="PS50943"/>
    </source>
</evidence>
<sequence>MVQYTDRLKYLRISNNLSQKDVANLLGCSQVAYGMYELGKRRISLEKLIILAKYYNTTLDYIAGLSDKK</sequence>
<gene>
    <name evidence="3" type="ORF">ACGTZG_00140</name>
</gene>
<keyword evidence="1" id="KW-0238">DNA-binding</keyword>